<dbReference type="InterPro" id="IPR012373">
    <property type="entry name" value="Ferrdict_sens_TM"/>
</dbReference>
<proteinExistence type="predicted"/>
<dbReference type="PANTHER" id="PTHR30273:SF2">
    <property type="entry name" value="PROTEIN FECR"/>
    <property type="match status" value="1"/>
</dbReference>
<dbReference type="AlphaFoldDB" id="A0A495J4V6"/>
<organism evidence="4 5">
    <name type="scientific">Mucilaginibacter gracilis</name>
    <dbReference type="NCBI Taxonomy" id="423350"/>
    <lineage>
        <taxon>Bacteria</taxon>
        <taxon>Pseudomonadati</taxon>
        <taxon>Bacteroidota</taxon>
        <taxon>Sphingobacteriia</taxon>
        <taxon>Sphingobacteriales</taxon>
        <taxon>Sphingobacteriaceae</taxon>
        <taxon>Mucilaginibacter</taxon>
    </lineage>
</organism>
<feature type="domain" description="Protein FecR C-terminal" evidence="3">
    <location>
        <begin position="297"/>
        <end position="365"/>
    </location>
</feature>
<dbReference type="OrthoDB" id="1099963at2"/>
<dbReference type="Gene3D" id="2.60.120.1440">
    <property type="match status" value="1"/>
</dbReference>
<dbReference type="Gene3D" id="3.55.50.30">
    <property type="match status" value="1"/>
</dbReference>
<keyword evidence="1" id="KW-0812">Transmembrane</keyword>
<keyword evidence="5" id="KW-1185">Reference proteome</keyword>
<dbReference type="InterPro" id="IPR006860">
    <property type="entry name" value="FecR"/>
</dbReference>
<evidence type="ECO:0000313" key="5">
    <source>
        <dbReference type="Proteomes" id="UP000268007"/>
    </source>
</evidence>
<evidence type="ECO:0000256" key="1">
    <source>
        <dbReference type="SAM" id="Phobius"/>
    </source>
</evidence>
<protein>
    <submittedName>
        <fullName evidence="4">FecR family protein</fullName>
    </submittedName>
</protein>
<dbReference type="Pfam" id="PF04773">
    <property type="entry name" value="FecR"/>
    <property type="match status" value="1"/>
</dbReference>
<dbReference type="RefSeq" id="WP_121199443.1">
    <property type="nucleotide sequence ID" value="NZ_RBKU01000001.1"/>
</dbReference>
<keyword evidence="1" id="KW-1133">Transmembrane helix</keyword>
<evidence type="ECO:0000259" key="2">
    <source>
        <dbReference type="Pfam" id="PF04773"/>
    </source>
</evidence>
<feature type="transmembrane region" description="Helical" evidence="1">
    <location>
        <begin position="66"/>
        <end position="88"/>
    </location>
</feature>
<sequence length="367" mass="40735">MQDQDPHILFEKYLAGNCTEQEKAWLESWYLEYKEQNLPNLTSAQFQEIENSHPKVLGASPRVVSFWPRIAAAAAVLLLVLGGAWLVVRKSNLATVAEQHISRDIKPGNNKAILTLANGQKIILNNAKIGQMATQGNAAVAKIAEGQLAYNASTTMALAEVLNKIETPRGGQYQVVLADGTKVWLNAASSLIFPTAFTGKQRRVELHGEGYFEVAKNKNMPFIVSSDEQQVEVLGTHFNISAYKDDNGVFKTTLLEGSVRLNNKVMMVPGDEADNTNNNIKLKQVDAENSIAWKNGKFTFQNEDIQSLMRKIARWYDVQVVYSGSMMHKNFSGSVSRFANIATMLGVLESTNTIHFKIEGRRITVMP</sequence>
<dbReference type="Pfam" id="PF16344">
    <property type="entry name" value="FecR_C"/>
    <property type="match status" value="1"/>
</dbReference>
<reference evidence="4 5" key="1">
    <citation type="submission" date="2018-10" db="EMBL/GenBank/DDBJ databases">
        <title>Genomic Encyclopedia of Archaeal and Bacterial Type Strains, Phase II (KMG-II): from individual species to whole genera.</title>
        <authorList>
            <person name="Goeker M."/>
        </authorList>
    </citation>
    <scope>NUCLEOTIDE SEQUENCE [LARGE SCALE GENOMIC DNA]</scope>
    <source>
        <strain evidence="4 5">DSM 18602</strain>
    </source>
</reference>
<keyword evidence="1" id="KW-0472">Membrane</keyword>
<dbReference type="EMBL" id="RBKU01000001">
    <property type="protein sequence ID" value="RKR84010.1"/>
    <property type="molecule type" value="Genomic_DNA"/>
</dbReference>
<feature type="domain" description="FecR protein" evidence="2">
    <location>
        <begin position="164"/>
        <end position="260"/>
    </location>
</feature>
<gene>
    <name evidence="4" type="ORF">BDD43_4227</name>
</gene>
<dbReference type="GO" id="GO:0016989">
    <property type="term" value="F:sigma factor antagonist activity"/>
    <property type="evidence" value="ECO:0007669"/>
    <property type="project" value="TreeGrafter"/>
</dbReference>
<dbReference type="InterPro" id="IPR032508">
    <property type="entry name" value="FecR_C"/>
</dbReference>
<dbReference type="PIRSF" id="PIRSF018266">
    <property type="entry name" value="FecR"/>
    <property type="match status" value="1"/>
</dbReference>
<comment type="caution">
    <text evidence="4">The sequence shown here is derived from an EMBL/GenBank/DDBJ whole genome shotgun (WGS) entry which is preliminary data.</text>
</comment>
<name>A0A495J4V6_9SPHI</name>
<dbReference type="Proteomes" id="UP000268007">
    <property type="component" value="Unassembled WGS sequence"/>
</dbReference>
<dbReference type="PANTHER" id="PTHR30273">
    <property type="entry name" value="PERIPLASMIC SIGNAL SENSOR AND SIGMA FACTOR ACTIVATOR FECR-RELATED"/>
    <property type="match status" value="1"/>
</dbReference>
<accession>A0A495J4V6</accession>
<evidence type="ECO:0000259" key="3">
    <source>
        <dbReference type="Pfam" id="PF16344"/>
    </source>
</evidence>
<evidence type="ECO:0000313" key="4">
    <source>
        <dbReference type="EMBL" id="RKR84010.1"/>
    </source>
</evidence>